<gene>
    <name evidence="1" type="ORF">COCSUDRAFT_52721</name>
</gene>
<dbReference type="GeneID" id="17044224"/>
<proteinExistence type="predicted"/>
<name>I0Z6F1_COCSC</name>
<dbReference type="AlphaFoldDB" id="I0Z6F1"/>
<reference evidence="1 2" key="1">
    <citation type="journal article" date="2012" name="Genome Biol.">
        <title>The genome of the polar eukaryotic microalga coccomyxa subellipsoidea reveals traits of cold adaptation.</title>
        <authorList>
            <person name="Blanc G."/>
            <person name="Agarkova I."/>
            <person name="Grimwood J."/>
            <person name="Kuo A."/>
            <person name="Brueggeman A."/>
            <person name="Dunigan D."/>
            <person name="Gurnon J."/>
            <person name="Ladunga I."/>
            <person name="Lindquist E."/>
            <person name="Lucas S."/>
            <person name="Pangilinan J."/>
            <person name="Proschold T."/>
            <person name="Salamov A."/>
            <person name="Schmutz J."/>
            <person name="Weeks D."/>
            <person name="Yamada T."/>
            <person name="Claverie J.M."/>
            <person name="Grigoriev I."/>
            <person name="Van Etten J."/>
            <person name="Lomsadze A."/>
            <person name="Borodovsky M."/>
        </authorList>
    </citation>
    <scope>NUCLEOTIDE SEQUENCE [LARGE SCALE GENOMIC DNA]</scope>
    <source>
        <strain evidence="1 2">C-169</strain>
    </source>
</reference>
<keyword evidence="2" id="KW-1185">Reference proteome</keyword>
<comment type="caution">
    <text evidence="1">The sequence shown here is derived from an EMBL/GenBank/DDBJ whole genome shotgun (WGS) entry which is preliminary data.</text>
</comment>
<protein>
    <submittedName>
        <fullName evidence="1">Uncharacterized protein</fullName>
    </submittedName>
</protein>
<organism evidence="1 2">
    <name type="scientific">Coccomyxa subellipsoidea (strain C-169)</name>
    <name type="common">Green microalga</name>
    <dbReference type="NCBI Taxonomy" id="574566"/>
    <lineage>
        <taxon>Eukaryota</taxon>
        <taxon>Viridiplantae</taxon>
        <taxon>Chlorophyta</taxon>
        <taxon>core chlorophytes</taxon>
        <taxon>Trebouxiophyceae</taxon>
        <taxon>Trebouxiophyceae incertae sedis</taxon>
        <taxon>Coccomyxaceae</taxon>
        <taxon>Coccomyxa</taxon>
        <taxon>Coccomyxa subellipsoidea</taxon>
    </lineage>
</organism>
<evidence type="ECO:0000313" key="2">
    <source>
        <dbReference type="Proteomes" id="UP000007264"/>
    </source>
</evidence>
<sequence>MPTADAARGLPAGETPEHHAHGASVALLGRLILAHTSEAGSPYRDGEFRRLMEATLAYSEGTPLDDLVRKVGDVHTSKILGDLLATSLSGPRDGLLSRFTPLGMAVKASGLPVELAVTLYMELEQFERLHVTANCLYNLTTLCRFFTFPRSDWVVAGHAFSVHSWTEWGSRFGALSKADAATATRLGVTRRDIEQAICGLVPDPRTVDLHTRFIMGLVLRHLLLEPGGYYQVERVWGNTPGIFSEHGVMRGDLELLKAGVAECAIKCSRMSKAAGWAETARMLGKYAERLDGAVC</sequence>
<accession>I0Z6F1</accession>
<evidence type="ECO:0000313" key="1">
    <source>
        <dbReference type="EMBL" id="EIE26220.1"/>
    </source>
</evidence>
<dbReference type="RefSeq" id="XP_005650764.1">
    <property type="nucleotide sequence ID" value="XM_005650707.1"/>
</dbReference>
<dbReference type="KEGG" id="csl:COCSUDRAFT_52721"/>
<dbReference type="Proteomes" id="UP000007264">
    <property type="component" value="Unassembled WGS sequence"/>
</dbReference>
<dbReference type="EMBL" id="AGSI01000003">
    <property type="protein sequence ID" value="EIE26220.1"/>
    <property type="molecule type" value="Genomic_DNA"/>
</dbReference>